<evidence type="ECO:0000313" key="1">
    <source>
        <dbReference type="EMBL" id="UXZ93777.1"/>
    </source>
</evidence>
<reference evidence="1" key="1">
    <citation type="submission" date="2021-08" db="EMBL/GenBank/DDBJ databases">
        <title>Complete genome sequence of Pseudomonas phytophila.</title>
        <authorList>
            <person name="Weir B.S."/>
            <person name="Templeton M.D."/>
            <person name="Arshed S."/>
            <person name="Andersen M.T."/>
            <person name="Jayaraman J."/>
        </authorList>
    </citation>
    <scope>NUCLEOTIDE SEQUENCE</scope>
    <source>
        <strain evidence="1">ICMP 23753</strain>
    </source>
</reference>
<dbReference type="Proteomes" id="UP001063228">
    <property type="component" value="Chromosome"/>
</dbReference>
<dbReference type="RefSeq" id="WP_099271379.1">
    <property type="nucleotide sequence ID" value="NZ_CP081201.1"/>
</dbReference>
<accession>A0ABY6F7B5</accession>
<name>A0ABY6F7B5_9PSED</name>
<keyword evidence="2" id="KW-1185">Reference proteome</keyword>
<dbReference type="EMBL" id="CP081201">
    <property type="protein sequence ID" value="UXZ93777.1"/>
    <property type="molecule type" value="Genomic_DNA"/>
</dbReference>
<evidence type="ECO:0000313" key="2">
    <source>
        <dbReference type="Proteomes" id="UP001063228"/>
    </source>
</evidence>
<dbReference type="Pfam" id="PF14136">
    <property type="entry name" value="DUF4303"/>
    <property type="match status" value="1"/>
</dbReference>
<gene>
    <name evidence="1" type="ORF">K3169_15380</name>
</gene>
<protein>
    <submittedName>
        <fullName evidence="1">DUF4303 domain-containing protein</fullName>
    </submittedName>
</protein>
<organism evidence="1 2">
    <name type="scientific">Pseudomonas phytophila</name>
    <dbReference type="NCBI Taxonomy" id="2867264"/>
    <lineage>
        <taxon>Bacteria</taxon>
        <taxon>Pseudomonadati</taxon>
        <taxon>Pseudomonadota</taxon>
        <taxon>Gammaproteobacteria</taxon>
        <taxon>Pseudomonadales</taxon>
        <taxon>Pseudomonadaceae</taxon>
        <taxon>Pseudomonas</taxon>
    </lineage>
</organism>
<dbReference type="InterPro" id="IPR025409">
    <property type="entry name" value="DUF4303"/>
</dbReference>
<sequence>MSTLNIEQFQRDVLKASMSAIEQFRADFPNAKVCGFALYSDGDARTLVPAFNTQDHLERVKAEYPEEWQYLKWYPAEWSHEAYAGDYFNDLCKMLWNLADATTEDNFVAHRKHVFEQSVIALKKLTTTFDNAIYVFAVSDFECPEDEIAWVTALNTPDQADEFRTWMESPSS</sequence>
<proteinExistence type="predicted"/>